<proteinExistence type="predicted"/>
<dbReference type="InterPro" id="IPR025364">
    <property type="entry name" value="DUF4268"/>
</dbReference>
<feature type="domain" description="DUF4268" evidence="1">
    <location>
        <begin position="230"/>
        <end position="365"/>
    </location>
</feature>
<dbReference type="RefSeq" id="WP_340240045.1">
    <property type="nucleotide sequence ID" value="NZ_JBBEWC010000018.1"/>
</dbReference>
<keyword evidence="3" id="KW-1185">Reference proteome</keyword>
<reference evidence="3" key="1">
    <citation type="journal article" date="2019" name="Int. J. Syst. Evol. Microbiol.">
        <title>The Global Catalogue of Microorganisms (GCM) 10K type strain sequencing project: providing services to taxonomists for standard genome sequencing and annotation.</title>
        <authorList>
            <consortium name="The Broad Institute Genomics Platform"/>
            <consortium name="The Broad Institute Genome Sequencing Center for Infectious Disease"/>
            <person name="Wu L."/>
            <person name="Ma J."/>
        </authorList>
    </citation>
    <scope>NUCLEOTIDE SEQUENCE [LARGE SCALE GENOMIC DNA]</scope>
    <source>
        <strain evidence="3">KCTC 52344</strain>
    </source>
</reference>
<dbReference type="Proteomes" id="UP001597510">
    <property type="component" value="Unassembled WGS sequence"/>
</dbReference>
<sequence>MYLINKTANKIEELTRVSFSEIGFTERANLQEWLEDLPNALGEPLLIIQKEFSGFDDTNERLDLLAIDKEGNLVIIENKLDDTGRDVTWQAIKYASYCSTLKKTQIEQIYQQYLNKKGKGEIAIEKLGDFFKDTEYSYDELSINNSQTQRIFLVAKKFKKEVTSTVLWLLNYKIQLKCFKVTPFILQEQYFLNIEQIIPIKETEEYIIKMADKIQDELSTQEELKETHQLRLEFWSKLLSKIKGQTSIFQSVNPTKDHWLSSGGTGISGLSYSFVVTRSHCNIELAILKPDALVNKYIFDELRKFEEEINRNFGHELIWVRLDNKKMCRVAYALEGVNFFKRQDWEQMSDFLITNMINLEKAMREPLKKVKLRLNEKEE</sequence>
<accession>A0ABW5JBA1</accession>
<dbReference type="InterPro" id="IPR011856">
    <property type="entry name" value="tRNA_endonuc-like_dom_sf"/>
</dbReference>
<gene>
    <name evidence="2" type="ORF">ACFSR2_19330</name>
</gene>
<protein>
    <submittedName>
        <fullName evidence="2">DUF4268 domain-containing protein</fullName>
    </submittedName>
</protein>
<name>A0ABW5JBA1_9BACT</name>
<evidence type="ECO:0000313" key="3">
    <source>
        <dbReference type="Proteomes" id="UP001597510"/>
    </source>
</evidence>
<evidence type="ECO:0000313" key="2">
    <source>
        <dbReference type="EMBL" id="MFD2523058.1"/>
    </source>
</evidence>
<dbReference type="Pfam" id="PF14088">
    <property type="entry name" value="DUF4268"/>
    <property type="match status" value="1"/>
</dbReference>
<organism evidence="2 3">
    <name type="scientific">Emticicia soli</name>
    <dbReference type="NCBI Taxonomy" id="2027878"/>
    <lineage>
        <taxon>Bacteria</taxon>
        <taxon>Pseudomonadati</taxon>
        <taxon>Bacteroidota</taxon>
        <taxon>Cytophagia</taxon>
        <taxon>Cytophagales</taxon>
        <taxon>Leadbetterellaceae</taxon>
        <taxon>Emticicia</taxon>
    </lineage>
</organism>
<evidence type="ECO:0000259" key="1">
    <source>
        <dbReference type="Pfam" id="PF14088"/>
    </source>
</evidence>
<dbReference type="EMBL" id="JBHULC010000027">
    <property type="protein sequence ID" value="MFD2523058.1"/>
    <property type="molecule type" value="Genomic_DNA"/>
</dbReference>
<dbReference type="Gene3D" id="3.40.1350.10">
    <property type="match status" value="1"/>
</dbReference>
<comment type="caution">
    <text evidence="2">The sequence shown here is derived from an EMBL/GenBank/DDBJ whole genome shotgun (WGS) entry which is preliminary data.</text>
</comment>